<protein>
    <submittedName>
        <fullName evidence="1">HPr kinase</fullName>
    </submittedName>
</protein>
<keyword evidence="1" id="KW-0418">Kinase</keyword>
<dbReference type="Proteomes" id="UP000000323">
    <property type="component" value="Chromosome 2"/>
</dbReference>
<dbReference type="Gene3D" id="3.40.50.300">
    <property type="entry name" value="P-loop containing nucleotide triphosphate hydrolases"/>
    <property type="match status" value="1"/>
</dbReference>
<dbReference type="SUPFAM" id="SSF53795">
    <property type="entry name" value="PEP carboxykinase-like"/>
    <property type="match status" value="1"/>
</dbReference>
<evidence type="ECO:0000313" key="2">
    <source>
        <dbReference type="Proteomes" id="UP000000323"/>
    </source>
</evidence>
<dbReference type="InterPro" id="IPR027417">
    <property type="entry name" value="P-loop_NTPase"/>
</dbReference>
<keyword evidence="2" id="KW-1185">Reference proteome</keyword>
<dbReference type="AlphaFoldDB" id="D1CIZ3"/>
<accession>D1CIZ3</accession>
<sequence length="325" mass="35865">MISDTGVVTLYRPYVVHGLRVRSQLELPIPEAVGGLEEPDLTVRLQPAPAPEHGERMVAWAPCEIHGVDTTVHRGDSGTWIWQRSVATCHVHPDLRVVDIYPEEGADLEAMALLAMGPVCTYILLRMGVPVLHATAVVIGGRALAFAGSQGQGKSTMASFLLARGAQLLTDDSLPLRQVDGRVLGEPSMPLMKLWPETARYALGLFAELPHLLCGYEKRRLLLTDRWELVDRAVPIDVVYLLRRCDVSTCHNVQISVLPPQEAFTEILRHVANRAYLLPAEEARLVPTLAALSSHGRVRWLTYPSGFEHADLVYRSIVNDAEVEG</sequence>
<gene>
    <name evidence="1" type="ordered locus">Tter_2830</name>
</gene>
<dbReference type="OrthoDB" id="5430844at2"/>
<dbReference type="eggNOG" id="COG1493">
    <property type="taxonomic scope" value="Bacteria"/>
</dbReference>
<reference evidence="2" key="1">
    <citation type="journal article" date="2010" name="Stand. Genomic Sci.">
        <title>Complete genome sequence of 'Thermobaculum terrenum' type strain (YNP1).</title>
        <authorList>
            <person name="Kiss H."/>
            <person name="Cleland D."/>
            <person name="Lapidus A."/>
            <person name="Lucas S."/>
            <person name="Glavina Del Rio T."/>
            <person name="Nolan M."/>
            <person name="Tice H."/>
            <person name="Han C."/>
            <person name="Goodwin L."/>
            <person name="Pitluck S."/>
            <person name="Liolios K."/>
            <person name="Ivanova N."/>
            <person name="Mavromatis K."/>
            <person name="Ovchinnikova G."/>
            <person name="Pati A."/>
            <person name="Chen A."/>
            <person name="Palaniappan K."/>
            <person name="Land M."/>
            <person name="Hauser L."/>
            <person name="Chang Y."/>
            <person name="Jeffries C."/>
            <person name="Lu M."/>
            <person name="Brettin T."/>
            <person name="Detter J."/>
            <person name="Goker M."/>
            <person name="Tindall B."/>
            <person name="Beck B."/>
            <person name="McDermott T."/>
            <person name="Woyke T."/>
            <person name="Bristow J."/>
            <person name="Eisen J."/>
            <person name="Markowitz V."/>
            <person name="Hugenholtz P."/>
            <person name="Kyrpides N."/>
            <person name="Klenk H."/>
            <person name="Cheng J."/>
        </authorList>
    </citation>
    <scope>NUCLEOTIDE SEQUENCE [LARGE SCALE GENOMIC DNA]</scope>
    <source>
        <strain evidence="2">ATCC BAA-798 / YNP1</strain>
    </source>
</reference>
<dbReference type="STRING" id="525904.Tter_2830"/>
<dbReference type="RefSeq" id="WP_012876744.1">
    <property type="nucleotide sequence ID" value="NC_013526.1"/>
</dbReference>
<keyword evidence="1" id="KW-0808">Transferase</keyword>
<dbReference type="EMBL" id="CP001826">
    <property type="protein sequence ID" value="ACZ43713.1"/>
    <property type="molecule type" value="Genomic_DNA"/>
</dbReference>
<dbReference type="KEGG" id="ttr:Tter_2830"/>
<evidence type="ECO:0000313" key="1">
    <source>
        <dbReference type="EMBL" id="ACZ43713.1"/>
    </source>
</evidence>
<proteinExistence type="predicted"/>
<dbReference type="HOGENOM" id="CLU_855089_0_0_0"/>
<dbReference type="GO" id="GO:0016301">
    <property type="term" value="F:kinase activity"/>
    <property type="evidence" value="ECO:0007669"/>
    <property type="project" value="UniProtKB-KW"/>
</dbReference>
<organism evidence="1 2">
    <name type="scientific">Thermobaculum terrenum (strain ATCC BAA-798 / CCMEE 7001 / YNP1)</name>
    <dbReference type="NCBI Taxonomy" id="525904"/>
    <lineage>
        <taxon>Bacteria</taxon>
        <taxon>Bacillati</taxon>
        <taxon>Chloroflexota</taxon>
        <taxon>Chloroflexia</taxon>
        <taxon>Candidatus Thermobaculales</taxon>
        <taxon>Candidatus Thermobaculaceae</taxon>
        <taxon>Thermobaculum</taxon>
    </lineage>
</organism>
<name>D1CIZ3_THET1</name>